<proteinExistence type="predicted"/>
<accession>A0AAV4XV90</accession>
<dbReference type="PANTHER" id="PTHR47331">
    <property type="entry name" value="PHD-TYPE DOMAIN-CONTAINING PROTEIN"/>
    <property type="match status" value="1"/>
</dbReference>
<gene>
    <name evidence="1" type="ORF">CEXT_468061</name>
</gene>
<dbReference type="EMBL" id="BPLR01000854">
    <property type="protein sequence ID" value="GIY97906.1"/>
    <property type="molecule type" value="Genomic_DNA"/>
</dbReference>
<evidence type="ECO:0000313" key="1">
    <source>
        <dbReference type="EMBL" id="GIY97906.1"/>
    </source>
</evidence>
<comment type="caution">
    <text evidence="1">The sequence shown here is derived from an EMBL/GenBank/DDBJ whole genome shotgun (WGS) entry which is preliminary data.</text>
</comment>
<sequence>MEAENDYPVALKAIQKNFYVDDLLLSMNIPEEITQVCRQVYLLLSKRGFELRKWRSNSSGVFRRWNVTKEEENFEINGSTSCKVLGLQWKSSRMLSAYPLTSK</sequence>
<organism evidence="1 2">
    <name type="scientific">Caerostris extrusa</name>
    <name type="common">Bark spider</name>
    <name type="synonym">Caerostris bankana</name>
    <dbReference type="NCBI Taxonomy" id="172846"/>
    <lineage>
        <taxon>Eukaryota</taxon>
        <taxon>Metazoa</taxon>
        <taxon>Ecdysozoa</taxon>
        <taxon>Arthropoda</taxon>
        <taxon>Chelicerata</taxon>
        <taxon>Arachnida</taxon>
        <taxon>Araneae</taxon>
        <taxon>Araneomorphae</taxon>
        <taxon>Entelegynae</taxon>
        <taxon>Araneoidea</taxon>
        <taxon>Araneidae</taxon>
        <taxon>Caerostris</taxon>
    </lineage>
</organism>
<reference evidence="1 2" key="1">
    <citation type="submission" date="2021-06" db="EMBL/GenBank/DDBJ databases">
        <title>Caerostris extrusa draft genome.</title>
        <authorList>
            <person name="Kono N."/>
            <person name="Arakawa K."/>
        </authorList>
    </citation>
    <scope>NUCLEOTIDE SEQUENCE [LARGE SCALE GENOMIC DNA]</scope>
</reference>
<keyword evidence="2" id="KW-1185">Reference proteome</keyword>
<dbReference type="AlphaFoldDB" id="A0AAV4XV90"/>
<evidence type="ECO:0008006" key="3">
    <source>
        <dbReference type="Google" id="ProtNLM"/>
    </source>
</evidence>
<dbReference type="Proteomes" id="UP001054945">
    <property type="component" value="Unassembled WGS sequence"/>
</dbReference>
<protein>
    <recommendedName>
        <fullName evidence="3">Reverse transcriptase</fullName>
    </recommendedName>
</protein>
<evidence type="ECO:0000313" key="2">
    <source>
        <dbReference type="Proteomes" id="UP001054945"/>
    </source>
</evidence>
<name>A0AAV4XV90_CAEEX</name>